<evidence type="ECO:0000256" key="8">
    <source>
        <dbReference type="ARBA" id="ARBA00023012"/>
    </source>
</evidence>
<keyword evidence="6 11" id="KW-0418">Kinase</keyword>
<dbReference type="Gene3D" id="3.30.565.10">
    <property type="entry name" value="Histidine kinase-like ATPase, C-terminal domain"/>
    <property type="match status" value="1"/>
</dbReference>
<keyword evidence="5" id="KW-0547">Nucleotide-binding</keyword>
<proteinExistence type="predicted"/>
<dbReference type="CDD" id="cd16917">
    <property type="entry name" value="HATPase_UhpB-NarQ-NarX-like"/>
    <property type="match status" value="1"/>
</dbReference>
<keyword evidence="8" id="KW-0902">Two-component regulatory system</keyword>
<evidence type="ECO:0000313" key="11">
    <source>
        <dbReference type="EMBL" id="SEC34159.1"/>
    </source>
</evidence>
<evidence type="ECO:0000256" key="7">
    <source>
        <dbReference type="ARBA" id="ARBA00022840"/>
    </source>
</evidence>
<sequence>MMAAGSRTKPARHRKPSLARLLGVVDTPHTAYGEPDKIRAETIVLRPHIQAEEVLKHFLGISRALAGLLDFQSMINAVSEQIRFILPHDHLDVSLLLLNAENHLHTAYEAGVHTSWSGFAKQPLPVSQSPLRILLLGEAPFILSDDAMNDPRFQFPGAFNRPIFDAQLRSRLHVPLRVRNEVIGALSCSMHSANYYTLDDVHHAQHVADLLASYLYALRQTDQAKELAIAQAQTRAREEGLRLGALRLTEELENERQRIGMDLHDQTLADMTRLHRRLARLQLQDSLSGETLRPISQALQESMQELRSIIDAVKPTVLQLFGFEEGLEDLLLRSVRNSGLEIATHLRDNTLGQANRLAEPQKIALFRIIQEAVNNAIKHASPDSIAIDISRSRRHLNLTIIDDGLGLDCSNRLDTGGIKNMQIRAQLLGAKVQIDRGEQGKGTRVCIRLPLDEYHLTSDPEI</sequence>
<dbReference type="InterPro" id="IPR050482">
    <property type="entry name" value="Sensor_HK_TwoCompSys"/>
</dbReference>
<keyword evidence="3" id="KW-0597">Phosphoprotein</keyword>
<dbReference type="SMART" id="SM00065">
    <property type="entry name" value="GAF"/>
    <property type="match status" value="1"/>
</dbReference>
<dbReference type="PANTHER" id="PTHR24421">
    <property type="entry name" value="NITRATE/NITRITE SENSOR PROTEIN NARX-RELATED"/>
    <property type="match status" value="1"/>
</dbReference>
<dbReference type="InterPro" id="IPR011712">
    <property type="entry name" value="Sig_transdc_His_kin_sub3_dim/P"/>
</dbReference>
<dbReference type="SUPFAM" id="SSF55781">
    <property type="entry name" value="GAF domain-like"/>
    <property type="match status" value="1"/>
</dbReference>
<keyword evidence="12" id="KW-1185">Reference proteome</keyword>
<dbReference type="EMBL" id="FNRV01000001">
    <property type="protein sequence ID" value="SEC34159.1"/>
    <property type="molecule type" value="Genomic_DNA"/>
</dbReference>
<feature type="domain" description="Histidine kinase/HSP90-like ATPase" evidence="10">
    <location>
        <begin position="360"/>
        <end position="453"/>
    </location>
</feature>
<evidence type="ECO:0000256" key="6">
    <source>
        <dbReference type="ARBA" id="ARBA00022777"/>
    </source>
</evidence>
<dbReference type="SUPFAM" id="SSF55874">
    <property type="entry name" value="ATPase domain of HSP90 chaperone/DNA topoisomerase II/histidine kinase"/>
    <property type="match status" value="1"/>
</dbReference>
<dbReference type="InterPro" id="IPR003018">
    <property type="entry name" value="GAF"/>
</dbReference>
<evidence type="ECO:0000256" key="3">
    <source>
        <dbReference type="ARBA" id="ARBA00022553"/>
    </source>
</evidence>
<evidence type="ECO:0000256" key="4">
    <source>
        <dbReference type="ARBA" id="ARBA00022679"/>
    </source>
</evidence>
<gene>
    <name evidence="11" type="ORF">SAMN05216205_2083</name>
</gene>
<evidence type="ECO:0000259" key="9">
    <source>
        <dbReference type="SMART" id="SM00065"/>
    </source>
</evidence>
<dbReference type="PANTHER" id="PTHR24421:SF10">
    <property type="entry name" value="NITRATE_NITRITE SENSOR PROTEIN NARQ"/>
    <property type="match status" value="1"/>
</dbReference>
<reference evidence="11 12" key="1">
    <citation type="submission" date="2016-10" db="EMBL/GenBank/DDBJ databases">
        <authorList>
            <person name="Varghese N."/>
            <person name="Submissions S."/>
        </authorList>
    </citation>
    <scope>NUCLEOTIDE SEQUENCE [LARGE SCALE GENOMIC DNA]</scope>
    <source>
        <strain evidence="11 12">DSM 18327</strain>
    </source>
</reference>
<dbReference type="Proteomes" id="UP000199665">
    <property type="component" value="Unassembled WGS sequence"/>
</dbReference>
<dbReference type="InterPro" id="IPR029016">
    <property type="entry name" value="GAF-like_dom_sf"/>
</dbReference>
<dbReference type="Gene3D" id="3.30.450.40">
    <property type="match status" value="1"/>
</dbReference>
<dbReference type="Pfam" id="PF02518">
    <property type="entry name" value="HATPase_c"/>
    <property type="match status" value="1"/>
</dbReference>
<name>A0ABY0XVX6_9PSED</name>
<evidence type="ECO:0000259" key="10">
    <source>
        <dbReference type="SMART" id="SM00387"/>
    </source>
</evidence>
<dbReference type="EC" id="2.7.13.3" evidence="2"/>
<comment type="caution">
    <text evidence="11">The sequence shown here is derived from an EMBL/GenBank/DDBJ whole genome shotgun (WGS) entry which is preliminary data.</text>
</comment>
<evidence type="ECO:0000256" key="5">
    <source>
        <dbReference type="ARBA" id="ARBA00022741"/>
    </source>
</evidence>
<dbReference type="InterPro" id="IPR036890">
    <property type="entry name" value="HATPase_C_sf"/>
</dbReference>
<dbReference type="GO" id="GO:0016301">
    <property type="term" value="F:kinase activity"/>
    <property type="evidence" value="ECO:0007669"/>
    <property type="project" value="UniProtKB-KW"/>
</dbReference>
<accession>A0ABY0XVX6</accession>
<dbReference type="Pfam" id="PF01590">
    <property type="entry name" value="GAF"/>
    <property type="match status" value="1"/>
</dbReference>
<protein>
    <recommendedName>
        <fullName evidence="2">histidine kinase</fullName>
        <ecNumber evidence="2">2.7.13.3</ecNumber>
    </recommendedName>
</protein>
<evidence type="ECO:0000313" key="12">
    <source>
        <dbReference type="Proteomes" id="UP000199665"/>
    </source>
</evidence>
<comment type="catalytic activity">
    <reaction evidence="1">
        <text>ATP + protein L-histidine = ADP + protein N-phospho-L-histidine.</text>
        <dbReference type="EC" id="2.7.13.3"/>
    </reaction>
</comment>
<dbReference type="SMART" id="SM00387">
    <property type="entry name" value="HATPase_c"/>
    <property type="match status" value="1"/>
</dbReference>
<keyword evidence="7" id="KW-0067">ATP-binding</keyword>
<organism evidence="11 12">
    <name type="scientific">Pseudomonas mohnii</name>
    <dbReference type="NCBI Taxonomy" id="395600"/>
    <lineage>
        <taxon>Bacteria</taxon>
        <taxon>Pseudomonadati</taxon>
        <taxon>Pseudomonadota</taxon>
        <taxon>Gammaproteobacteria</taxon>
        <taxon>Pseudomonadales</taxon>
        <taxon>Pseudomonadaceae</taxon>
        <taxon>Pseudomonas</taxon>
    </lineage>
</organism>
<feature type="domain" description="GAF" evidence="9">
    <location>
        <begin position="70"/>
        <end position="225"/>
    </location>
</feature>
<evidence type="ECO:0000256" key="2">
    <source>
        <dbReference type="ARBA" id="ARBA00012438"/>
    </source>
</evidence>
<dbReference type="Pfam" id="PF07730">
    <property type="entry name" value="HisKA_3"/>
    <property type="match status" value="1"/>
</dbReference>
<dbReference type="RefSeq" id="WP_244159850.1">
    <property type="nucleotide sequence ID" value="NZ_FNRV01000001.1"/>
</dbReference>
<dbReference type="InterPro" id="IPR003594">
    <property type="entry name" value="HATPase_dom"/>
</dbReference>
<keyword evidence="4" id="KW-0808">Transferase</keyword>
<evidence type="ECO:0000256" key="1">
    <source>
        <dbReference type="ARBA" id="ARBA00000085"/>
    </source>
</evidence>